<evidence type="ECO:0000256" key="5">
    <source>
        <dbReference type="ARBA" id="ARBA00022989"/>
    </source>
</evidence>
<feature type="transmembrane region" description="Helical" evidence="7">
    <location>
        <begin position="43"/>
        <end position="61"/>
    </location>
</feature>
<feature type="transmembrane region" description="Helical" evidence="7">
    <location>
        <begin position="186"/>
        <end position="208"/>
    </location>
</feature>
<proteinExistence type="inferred from homology"/>
<evidence type="ECO:0000313" key="10">
    <source>
        <dbReference type="Proteomes" id="UP000266482"/>
    </source>
</evidence>
<gene>
    <name evidence="9" type="ORF">D3P08_13295</name>
</gene>
<dbReference type="EMBL" id="QXQA01000007">
    <property type="protein sequence ID" value="RIX52444.1"/>
    <property type="molecule type" value="Genomic_DNA"/>
</dbReference>
<feature type="domain" description="ABC transmembrane type-1" evidence="8">
    <location>
        <begin position="74"/>
        <end position="276"/>
    </location>
</feature>
<evidence type="ECO:0000256" key="4">
    <source>
        <dbReference type="ARBA" id="ARBA00022692"/>
    </source>
</evidence>
<keyword evidence="5 7" id="KW-1133">Transmembrane helix</keyword>
<accession>A0A3A1UVY8</accession>
<dbReference type="SUPFAM" id="SSF161098">
    <property type="entry name" value="MetI-like"/>
    <property type="match status" value="1"/>
</dbReference>
<evidence type="ECO:0000256" key="2">
    <source>
        <dbReference type="ARBA" id="ARBA00022448"/>
    </source>
</evidence>
<dbReference type="Gene3D" id="1.10.3720.10">
    <property type="entry name" value="MetI-like"/>
    <property type="match status" value="1"/>
</dbReference>
<dbReference type="GO" id="GO:0005886">
    <property type="term" value="C:plasma membrane"/>
    <property type="evidence" value="ECO:0007669"/>
    <property type="project" value="UniProtKB-SubCell"/>
</dbReference>
<feature type="transmembrane region" description="Helical" evidence="7">
    <location>
        <begin position="144"/>
        <end position="165"/>
    </location>
</feature>
<dbReference type="PANTHER" id="PTHR43744:SF9">
    <property type="entry name" value="POLYGALACTURONAN_RHAMNOGALACTURONAN TRANSPORT SYSTEM PERMEASE PROTEIN YTCP"/>
    <property type="match status" value="1"/>
</dbReference>
<evidence type="ECO:0000256" key="7">
    <source>
        <dbReference type="RuleBase" id="RU363032"/>
    </source>
</evidence>
<dbReference type="GO" id="GO:0055085">
    <property type="term" value="P:transmembrane transport"/>
    <property type="evidence" value="ECO:0007669"/>
    <property type="project" value="InterPro"/>
</dbReference>
<feature type="transmembrane region" description="Helical" evidence="7">
    <location>
        <begin position="81"/>
        <end position="99"/>
    </location>
</feature>
<keyword evidence="10" id="KW-1185">Reference proteome</keyword>
<evidence type="ECO:0000256" key="1">
    <source>
        <dbReference type="ARBA" id="ARBA00004651"/>
    </source>
</evidence>
<keyword evidence="6 7" id="KW-0472">Membrane</keyword>
<feature type="transmembrane region" description="Helical" evidence="7">
    <location>
        <begin position="111"/>
        <end position="132"/>
    </location>
</feature>
<evidence type="ECO:0000259" key="8">
    <source>
        <dbReference type="PROSITE" id="PS50928"/>
    </source>
</evidence>
<comment type="subcellular location">
    <subcellularLocation>
        <location evidence="1 7">Cell membrane</location>
        <topology evidence="1 7">Multi-pass membrane protein</topology>
    </subcellularLocation>
</comment>
<dbReference type="OrthoDB" id="2659085at2"/>
<sequence>MQPIPVSERWFHIVNNAFMLFLAAICVLPLIHVVSISLSSSPAVASNSVTFWPIGLNFYSYEKALEDDQLIRSVWISVQRTALSLGLGLLVNCLAAYVLSKGGGRDGIAGYKGIVGFFIVAMLFNGGMIPTYLLVTKLGLYNSIWALVLPSVVNVFYLILIMNFFKALPKELEEAAFMDGANHWQVFYRLFLPLSLPVLATVGLFLVVMEWNEWLMGQIYMKADNVPLSTFLKSIIAVPVIDASNAADAAKMNNRSISSAQILIGALPILLMYPVLQRFFTKGIVIGAVKE</sequence>
<keyword evidence="4 7" id="KW-0812">Transmembrane</keyword>
<dbReference type="Proteomes" id="UP000266482">
    <property type="component" value="Unassembled WGS sequence"/>
</dbReference>
<dbReference type="CDD" id="cd06261">
    <property type="entry name" value="TM_PBP2"/>
    <property type="match status" value="1"/>
</dbReference>
<dbReference type="Pfam" id="PF00528">
    <property type="entry name" value="BPD_transp_1"/>
    <property type="match status" value="1"/>
</dbReference>
<feature type="transmembrane region" description="Helical" evidence="7">
    <location>
        <begin position="257"/>
        <end position="276"/>
    </location>
</feature>
<name>A0A3A1UVY8_9BACL</name>
<keyword evidence="2 7" id="KW-0813">Transport</keyword>
<organism evidence="9 10">
    <name type="scientific">Paenibacillus nanensis</name>
    <dbReference type="NCBI Taxonomy" id="393251"/>
    <lineage>
        <taxon>Bacteria</taxon>
        <taxon>Bacillati</taxon>
        <taxon>Bacillota</taxon>
        <taxon>Bacilli</taxon>
        <taxon>Bacillales</taxon>
        <taxon>Paenibacillaceae</taxon>
        <taxon>Paenibacillus</taxon>
    </lineage>
</organism>
<dbReference type="InterPro" id="IPR000515">
    <property type="entry name" value="MetI-like"/>
</dbReference>
<comment type="similarity">
    <text evidence="7">Belongs to the binding-protein-dependent transport system permease family.</text>
</comment>
<feature type="transmembrane region" description="Helical" evidence="7">
    <location>
        <begin position="12"/>
        <end position="31"/>
    </location>
</feature>
<dbReference type="AlphaFoldDB" id="A0A3A1UVY8"/>
<reference evidence="9 10" key="1">
    <citation type="submission" date="2018-09" db="EMBL/GenBank/DDBJ databases">
        <title>Paenibacillus aracenensis nov. sp. isolated from a cave in southern Spain.</title>
        <authorList>
            <person name="Jurado V."/>
            <person name="Gutierrez-Patricio S."/>
            <person name="Gonzalez-Pimentel J.L."/>
            <person name="Miller A.Z."/>
            <person name="Laiz L."/>
            <person name="Saiz-Jimenez C."/>
        </authorList>
    </citation>
    <scope>NUCLEOTIDE SEQUENCE [LARGE SCALE GENOMIC DNA]</scope>
    <source>
        <strain evidence="9 10">DSM 22867</strain>
    </source>
</reference>
<evidence type="ECO:0000256" key="6">
    <source>
        <dbReference type="ARBA" id="ARBA00023136"/>
    </source>
</evidence>
<dbReference type="PANTHER" id="PTHR43744">
    <property type="entry name" value="ABC TRANSPORTER PERMEASE PROTEIN MG189-RELATED-RELATED"/>
    <property type="match status" value="1"/>
</dbReference>
<evidence type="ECO:0000313" key="9">
    <source>
        <dbReference type="EMBL" id="RIX52444.1"/>
    </source>
</evidence>
<keyword evidence="3" id="KW-1003">Cell membrane</keyword>
<dbReference type="RefSeq" id="WP_119600170.1">
    <property type="nucleotide sequence ID" value="NZ_QXQA01000007.1"/>
</dbReference>
<evidence type="ECO:0000256" key="3">
    <source>
        <dbReference type="ARBA" id="ARBA00022475"/>
    </source>
</evidence>
<dbReference type="InterPro" id="IPR035906">
    <property type="entry name" value="MetI-like_sf"/>
</dbReference>
<comment type="caution">
    <text evidence="9">The sequence shown here is derived from an EMBL/GenBank/DDBJ whole genome shotgun (WGS) entry which is preliminary data.</text>
</comment>
<protein>
    <submittedName>
        <fullName evidence="9">Carbohydrate ABC transporter permease</fullName>
    </submittedName>
</protein>
<dbReference type="PROSITE" id="PS50928">
    <property type="entry name" value="ABC_TM1"/>
    <property type="match status" value="1"/>
</dbReference>